<dbReference type="PANTHER" id="PTHR21310:SF55">
    <property type="entry name" value="AMINOGLYCOSIDE PHOSPHOTRANSFERASE DOMAIN-CONTAINING PROTEIN"/>
    <property type="match status" value="1"/>
</dbReference>
<dbReference type="InterPro" id="IPR051678">
    <property type="entry name" value="AGP_Transferase"/>
</dbReference>
<reference evidence="1 2" key="1">
    <citation type="submission" date="2013-03" db="EMBL/GenBank/DDBJ databases">
        <title>The Genome Sequence of Capronia epimyces CBS 606.96.</title>
        <authorList>
            <consortium name="The Broad Institute Genomics Platform"/>
            <person name="Cuomo C."/>
            <person name="de Hoog S."/>
            <person name="Gorbushina A."/>
            <person name="Walker B."/>
            <person name="Young S.K."/>
            <person name="Zeng Q."/>
            <person name="Gargeya S."/>
            <person name="Fitzgerald M."/>
            <person name="Haas B."/>
            <person name="Abouelleil A."/>
            <person name="Allen A.W."/>
            <person name="Alvarado L."/>
            <person name="Arachchi H.M."/>
            <person name="Berlin A.M."/>
            <person name="Chapman S.B."/>
            <person name="Gainer-Dewar J."/>
            <person name="Goldberg J."/>
            <person name="Griggs A."/>
            <person name="Gujja S."/>
            <person name="Hansen M."/>
            <person name="Howarth C."/>
            <person name="Imamovic A."/>
            <person name="Ireland A."/>
            <person name="Larimer J."/>
            <person name="McCowan C."/>
            <person name="Murphy C."/>
            <person name="Pearson M."/>
            <person name="Poon T.W."/>
            <person name="Priest M."/>
            <person name="Roberts A."/>
            <person name="Saif S."/>
            <person name="Shea T."/>
            <person name="Sisk P."/>
            <person name="Sykes S."/>
            <person name="Wortman J."/>
            <person name="Nusbaum C."/>
            <person name="Birren B."/>
        </authorList>
    </citation>
    <scope>NUCLEOTIDE SEQUENCE [LARGE SCALE GENOMIC DNA]</scope>
    <source>
        <strain evidence="1 2">CBS 606.96</strain>
    </source>
</reference>
<name>W9XZA5_9EURO</name>
<accession>W9XZA5</accession>
<dbReference type="eggNOG" id="ENOG502SHN1">
    <property type="taxonomic scope" value="Eukaryota"/>
</dbReference>
<protein>
    <submittedName>
        <fullName evidence="1">Uncharacterized protein</fullName>
    </submittedName>
</protein>
<comment type="caution">
    <text evidence="1">The sequence shown here is derived from an EMBL/GenBank/DDBJ whole genome shotgun (WGS) entry which is preliminary data.</text>
</comment>
<dbReference type="HOGENOM" id="CLU_021768_3_0_1"/>
<dbReference type="PANTHER" id="PTHR21310">
    <property type="entry name" value="AMINOGLYCOSIDE PHOSPHOTRANSFERASE-RELATED-RELATED"/>
    <property type="match status" value="1"/>
</dbReference>
<dbReference type="EMBL" id="AMGY01000005">
    <property type="protein sequence ID" value="EXJ82311.1"/>
    <property type="molecule type" value="Genomic_DNA"/>
</dbReference>
<evidence type="ECO:0000313" key="1">
    <source>
        <dbReference type="EMBL" id="EXJ82311.1"/>
    </source>
</evidence>
<dbReference type="RefSeq" id="XP_007734434.1">
    <property type="nucleotide sequence ID" value="XM_007736244.1"/>
</dbReference>
<gene>
    <name evidence="1" type="ORF">A1O3_06124</name>
</gene>
<dbReference type="InterPro" id="IPR011009">
    <property type="entry name" value="Kinase-like_dom_sf"/>
</dbReference>
<evidence type="ECO:0000313" key="2">
    <source>
        <dbReference type="Proteomes" id="UP000019478"/>
    </source>
</evidence>
<dbReference type="GeneID" id="19170234"/>
<dbReference type="AlphaFoldDB" id="W9XZA5"/>
<sequence length="209" mass="24208">MEPECDQFSIESKNREIQHKGTENLAIRNTVFRRWLALLALKTTARLYTPMGSCIPITRNKIVKTGPYVHLTEGATIEFIGQNTSIPVPRVYCSFVHKNRAFIVMRRIRGNDIPTAWRKLSEQSRQKIFDQLMSMIQEMRSLKPPPGTGVENCVGGSLRDPRNPRSNPRFGPFKTTQEFHLWLRANFHPSQIEGRENDPEWQDVREMEA</sequence>
<dbReference type="Proteomes" id="UP000019478">
    <property type="component" value="Unassembled WGS sequence"/>
</dbReference>
<dbReference type="SUPFAM" id="SSF56112">
    <property type="entry name" value="Protein kinase-like (PK-like)"/>
    <property type="match status" value="1"/>
</dbReference>
<keyword evidence="2" id="KW-1185">Reference proteome</keyword>
<proteinExistence type="predicted"/>
<dbReference type="STRING" id="1182542.W9XZA5"/>
<organism evidence="1 2">
    <name type="scientific">Capronia epimyces CBS 606.96</name>
    <dbReference type="NCBI Taxonomy" id="1182542"/>
    <lineage>
        <taxon>Eukaryota</taxon>
        <taxon>Fungi</taxon>
        <taxon>Dikarya</taxon>
        <taxon>Ascomycota</taxon>
        <taxon>Pezizomycotina</taxon>
        <taxon>Eurotiomycetes</taxon>
        <taxon>Chaetothyriomycetidae</taxon>
        <taxon>Chaetothyriales</taxon>
        <taxon>Herpotrichiellaceae</taxon>
        <taxon>Capronia</taxon>
    </lineage>
</organism>
<dbReference type="OrthoDB" id="4159797at2759"/>